<name>A0A9P3M245_9FUNG</name>
<dbReference type="Proteomes" id="UP000827284">
    <property type="component" value="Unassembled WGS sequence"/>
</dbReference>
<dbReference type="SUPFAM" id="SSF52047">
    <property type="entry name" value="RNI-like"/>
    <property type="match status" value="1"/>
</dbReference>
<dbReference type="EMBL" id="BQFW01000015">
    <property type="protein sequence ID" value="GJJ78700.1"/>
    <property type="molecule type" value="Genomic_DNA"/>
</dbReference>
<dbReference type="AlphaFoldDB" id="A0A9P3M245"/>
<feature type="domain" description="F-box" evidence="2">
    <location>
        <begin position="10"/>
        <end position="73"/>
    </location>
</feature>
<dbReference type="InterPro" id="IPR001810">
    <property type="entry name" value="F-box_dom"/>
</dbReference>
<dbReference type="Gene3D" id="1.20.1280.50">
    <property type="match status" value="1"/>
</dbReference>
<reference evidence="4" key="1">
    <citation type="submission" date="2021-11" db="EMBL/GenBank/DDBJ databases">
        <authorList>
            <person name="Herlambang A."/>
            <person name="Guo Y."/>
            <person name="Takashima Y."/>
            <person name="Nishizawa T."/>
        </authorList>
    </citation>
    <scope>NUCLEOTIDE SEQUENCE</scope>
    <source>
        <strain evidence="4">E1425</strain>
    </source>
</reference>
<dbReference type="SMART" id="SM00367">
    <property type="entry name" value="LRR_CC"/>
    <property type="match status" value="8"/>
</dbReference>
<evidence type="ECO:0008006" key="6">
    <source>
        <dbReference type="Google" id="ProtNLM"/>
    </source>
</evidence>
<dbReference type="InterPro" id="IPR036047">
    <property type="entry name" value="F-box-like_dom_sf"/>
</dbReference>
<dbReference type="InterPro" id="IPR006553">
    <property type="entry name" value="Leu-rich_rpt_Cys-con_subtyp"/>
</dbReference>
<sequence>MSLLSLASMLPHELLVKIFYNLEQRPQHRHSSTSSISFSSSLSLQRSDILVCALVCHDWYYAAVDTLWREVDLQSVESFIDFGRALDSSFSYLGAEPLTSAYGRYNISNRPKRGGEGDHDNNIFRTDDDTDNDSVVQLHSQGSLSSLSSLTTSSKSTSLDSFTSPSMAILRPSRRSALSGESPLSSSPSSLSSSPSSSVSSSSSSTELSSLLCSPSPGPVGFAGRSYIRTLSLAGTSDCQGPRPFPYLPSCITDRHLFSMSTSLSHLTSILLNHCVALTDVSVIQLITLSSPYLQRIDLTECRLITNLTVQVVAQLCSQLEDLCLHSCGLITDEAIEELAHQCTRLKRINLGKCSRISDRALLALLKNSGKNVRLSNEKKMALTQKARLMRIGVAGCRGVSFKGLMAITDHLATPALFSSSSTGGDLSSLVSLEFTCPAPVQAAPQWHPTTTKRASPATRLFQALPSTLEEISIFDAYSLTHEDIVCLVDKTGSSLKSLKLDDAIAIQSPTLSQILACCPQLEVLAIPRASRLGNAGVIQFVEAKCARSLIELDLSACSELTDDCLTRLAARPAPLVSARDRKGKGVITAVEEGKQQEDCSLFPNLRRLDLSYNDKMTLTGIIPLVMSLKNLCALDVSFCGDGVTTAWSSSLEALRPILNPLSMTAEPESEPQSPQPDNQGDEGAQLEDMDEGTRDEAQEAVTPSTPLQQSLSLAAGAPTPPDTPLPQAAVQPIYSPVRRGLGAYSGPRLQPTMSALAPAAENTMLEDSKRRDSASSISSISSCNSDASTSSTLTSLSSMSSESEGPSFGSSVSSTSSTLFSCCSSSYSTSVDTLTFATRQSNTAALLHRRQSEFSSISHSHQQHLLHRRRRNSALARIQLTARFDVLEVVPGRVGYSGAPHLDSWFTSQHQQELLQLFQFQVRQQRELQQQQEQQQQRQHPEVSCSSSLFSTSPLDPCGRHSRDYERGTDDAPDTLRGCRFSEDEEAAAVLLELNEVLYLKTGIHPGDVIHNRGGGRWRTRPTGLHGPGAGGGAVGAVGAGVATGARTIGGVSLVRDYPGRHNSRRRSSLVAKGIVSLSGQCEISAWGLSLLKEEWAMV</sequence>
<feature type="compositionally biased region" description="Basic and acidic residues" evidence="1">
    <location>
        <begin position="113"/>
        <end position="127"/>
    </location>
</feature>
<dbReference type="InterPro" id="IPR057207">
    <property type="entry name" value="FBXL15_LRR"/>
</dbReference>
<feature type="compositionally biased region" description="Basic and acidic residues" evidence="1">
    <location>
        <begin position="959"/>
        <end position="971"/>
    </location>
</feature>
<feature type="compositionally biased region" description="Low complexity" evidence="1">
    <location>
        <begin position="932"/>
        <end position="954"/>
    </location>
</feature>
<comment type="caution">
    <text evidence="4">The sequence shown here is derived from an EMBL/GenBank/DDBJ whole genome shotgun (WGS) entry which is preliminary data.</text>
</comment>
<evidence type="ECO:0000313" key="4">
    <source>
        <dbReference type="EMBL" id="GJJ78700.1"/>
    </source>
</evidence>
<evidence type="ECO:0000259" key="2">
    <source>
        <dbReference type="Pfam" id="PF12937"/>
    </source>
</evidence>
<evidence type="ECO:0000259" key="3">
    <source>
        <dbReference type="Pfam" id="PF25372"/>
    </source>
</evidence>
<organism evidence="4 5">
    <name type="scientific">Entomortierella parvispora</name>
    <dbReference type="NCBI Taxonomy" id="205924"/>
    <lineage>
        <taxon>Eukaryota</taxon>
        <taxon>Fungi</taxon>
        <taxon>Fungi incertae sedis</taxon>
        <taxon>Mucoromycota</taxon>
        <taxon>Mortierellomycotina</taxon>
        <taxon>Mortierellomycetes</taxon>
        <taxon>Mortierellales</taxon>
        <taxon>Mortierellaceae</taxon>
        <taxon>Entomortierella</taxon>
    </lineage>
</organism>
<dbReference type="Gene3D" id="3.80.10.10">
    <property type="entry name" value="Ribonuclease Inhibitor"/>
    <property type="match status" value="2"/>
</dbReference>
<dbReference type="Pfam" id="PF25372">
    <property type="entry name" value="DUF7885"/>
    <property type="match status" value="1"/>
</dbReference>
<dbReference type="PANTHER" id="PTHR13318">
    <property type="entry name" value="PARTNER OF PAIRED, ISOFORM B-RELATED"/>
    <property type="match status" value="1"/>
</dbReference>
<feature type="region of interest" description="Disordered" evidence="1">
    <location>
        <begin position="932"/>
        <end position="975"/>
    </location>
</feature>
<feature type="region of interest" description="Disordered" evidence="1">
    <location>
        <begin position="664"/>
        <end position="729"/>
    </location>
</feature>
<dbReference type="GO" id="GO:0019005">
    <property type="term" value="C:SCF ubiquitin ligase complex"/>
    <property type="evidence" value="ECO:0007669"/>
    <property type="project" value="TreeGrafter"/>
</dbReference>
<keyword evidence="5" id="KW-1185">Reference proteome</keyword>
<feature type="region of interest" description="Disordered" evidence="1">
    <location>
        <begin position="173"/>
        <end position="199"/>
    </location>
</feature>
<evidence type="ECO:0000313" key="5">
    <source>
        <dbReference type="Proteomes" id="UP000827284"/>
    </source>
</evidence>
<dbReference type="GO" id="GO:0031146">
    <property type="term" value="P:SCF-dependent proteasomal ubiquitin-dependent protein catabolic process"/>
    <property type="evidence" value="ECO:0007669"/>
    <property type="project" value="TreeGrafter"/>
</dbReference>
<protein>
    <recommendedName>
        <fullName evidence="6">F-box domain-containing protein</fullName>
    </recommendedName>
</protein>
<dbReference type="InterPro" id="IPR032675">
    <property type="entry name" value="LRR_dom_sf"/>
</dbReference>
<feature type="region of interest" description="Disordered" evidence="1">
    <location>
        <begin position="764"/>
        <end position="812"/>
    </location>
</feature>
<evidence type="ECO:0000256" key="1">
    <source>
        <dbReference type="SAM" id="MobiDB-lite"/>
    </source>
</evidence>
<gene>
    <name evidence="4" type="ORF">EMPS_11059</name>
</gene>
<feature type="compositionally biased region" description="Polar residues" evidence="1">
    <location>
        <begin position="702"/>
        <end position="713"/>
    </location>
</feature>
<feature type="domain" description="F-box/LRR-repeat protein 15-like leucin rich repeat" evidence="3">
    <location>
        <begin position="252"/>
        <end position="363"/>
    </location>
</feature>
<dbReference type="Pfam" id="PF12937">
    <property type="entry name" value="F-box-like"/>
    <property type="match status" value="1"/>
</dbReference>
<dbReference type="OrthoDB" id="1924287at2759"/>
<reference evidence="4" key="2">
    <citation type="journal article" date="2022" name="Microbiol. Resour. Announc.">
        <title>Whole-Genome Sequence of Entomortierella parvispora E1425, a Mucoromycotan Fungus Associated with Burkholderiaceae-Related Endosymbiotic Bacteria.</title>
        <authorList>
            <person name="Herlambang A."/>
            <person name="Guo Y."/>
            <person name="Takashima Y."/>
            <person name="Narisawa K."/>
            <person name="Ohta H."/>
            <person name="Nishizawa T."/>
        </authorList>
    </citation>
    <scope>NUCLEOTIDE SEQUENCE</scope>
    <source>
        <strain evidence="4">E1425</strain>
    </source>
</reference>
<dbReference type="SUPFAM" id="SSF81383">
    <property type="entry name" value="F-box domain"/>
    <property type="match status" value="1"/>
</dbReference>
<feature type="compositionally biased region" description="Low complexity" evidence="1">
    <location>
        <begin position="176"/>
        <end position="199"/>
    </location>
</feature>
<feature type="region of interest" description="Disordered" evidence="1">
    <location>
        <begin position="104"/>
        <end position="135"/>
    </location>
</feature>
<proteinExistence type="predicted"/>
<accession>A0A9P3M245</accession>
<feature type="compositionally biased region" description="Low complexity" evidence="1">
    <location>
        <begin position="775"/>
        <end position="812"/>
    </location>
</feature>